<evidence type="ECO:0000256" key="12">
    <source>
        <dbReference type="ARBA" id="ARBA00039401"/>
    </source>
</evidence>
<evidence type="ECO:0000256" key="10">
    <source>
        <dbReference type="ARBA" id="ARBA00023012"/>
    </source>
</evidence>
<dbReference type="Pfam" id="PF00512">
    <property type="entry name" value="HisKA"/>
    <property type="match status" value="1"/>
</dbReference>
<keyword evidence="14" id="KW-0812">Transmembrane</keyword>
<dbReference type="Gene3D" id="3.30.565.10">
    <property type="entry name" value="Histidine kinase-like ATPase, C-terminal domain"/>
    <property type="match status" value="1"/>
</dbReference>
<evidence type="ECO:0000256" key="3">
    <source>
        <dbReference type="ARBA" id="ARBA00012438"/>
    </source>
</evidence>
<keyword evidence="14" id="KW-1133">Transmembrane helix</keyword>
<dbReference type="PANTHER" id="PTHR45453:SF1">
    <property type="entry name" value="PHOSPHATE REGULON SENSOR PROTEIN PHOR"/>
    <property type="match status" value="1"/>
</dbReference>
<dbReference type="GO" id="GO:0016036">
    <property type="term" value="P:cellular response to phosphate starvation"/>
    <property type="evidence" value="ECO:0007669"/>
    <property type="project" value="TreeGrafter"/>
</dbReference>
<evidence type="ECO:0000256" key="14">
    <source>
        <dbReference type="SAM" id="Phobius"/>
    </source>
</evidence>
<keyword evidence="7" id="KW-0547">Nucleotide-binding</keyword>
<dbReference type="InterPro" id="IPR005467">
    <property type="entry name" value="His_kinase_dom"/>
</dbReference>
<dbReference type="PANTHER" id="PTHR45453">
    <property type="entry name" value="PHOSPHATE REGULON SENSOR PROTEIN PHOR"/>
    <property type="match status" value="1"/>
</dbReference>
<dbReference type="GO" id="GO:0005886">
    <property type="term" value="C:plasma membrane"/>
    <property type="evidence" value="ECO:0007669"/>
    <property type="project" value="UniProtKB-SubCell"/>
</dbReference>
<dbReference type="GO" id="GO:0004721">
    <property type="term" value="F:phosphoprotein phosphatase activity"/>
    <property type="evidence" value="ECO:0007669"/>
    <property type="project" value="TreeGrafter"/>
</dbReference>
<organism evidence="16 17">
    <name type="scientific">Prauserella rugosa</name>
    <dbReference type="NCBI Taxonomy" id="43354"/>
    <lineage>
        <taxon>Bacteria</taxon>
        <taxon>Bacillati</taxon>
        <taxon>Actinomycetota</taxon>
        <taxon>Actinomycetes</taxon>
        <taxon>Pseudonocardiales</taxon>
        <taxon>Pseudonocardiaceae</taxon>
        <taxon>Prauserella</taxon>
    </lineage>
</organism>
<dbReference type="SUPFAM" id="SSF47384">
    <property type="entry name" value="Homodimeric domain of signal transducing histidine kinase"/>
    <property type="match status" value="1"/>
</dbReference>
<keyword evidence="17" id="KW-1185">Reference proteome</keyword>
<evidence type="ECO:0000256" key="2">
    <source>
        <dbReference type="ARBA" id="ARBA00004236"/>
    </source>
</evidence>
<evidence type="ECO:0000256" key="6">
    <source>
        <dbReference type="ARBA" id="ARBA00022679"/>
    </source>
</evidence>
<dbReference type="Proteomes" id="UP000317303">
    <property type="component" value="Unassembled WGS sequence"/>
</dbReference>
<keyword evidence="9" id="KW-0067">ATP-binding</keyword>
<dbReference type="GO" id="GO:0005524">
    <property type="term" value="F:ATP binding"/>
    <property type="evidence" value="ECO:0007669"/>
    <property type="project" value="UniProtKB-KW"/>
</dbReference>
<evidence type="ECO:0000256" key="11">
    <source>
        <dbReference type="ARBA" id="ARBA00023136"/>
    </source>
</evidence>
<evidence type="ECO:0000256" key="13">
    <source>
        <dbReference type="SAM" id="MobiDB-lite"/>
    </source>
</evidence>
<dbReference type="InterPro" id="IPR036890">
    <property type="entry name" value="HATPase_C_sf"/>
</dbReference>
<gene>
    <name evidence="16" type="ORF">JD82_03903</name>
</gene>
<dbReference type="CDD" id="cd00082">
    <property type="entry name" value="HisKA"/>
    <property type="match status" value="1"/>
</dbReference>
<keyword evidence="5" id="KW-0597">Phosphoprotein</keyword>
<dbReference type="InterPro" id="IPR003594">
    <property type="entry name" value="HATPase_dom"/>
</dbReference>
<dbReference type="FunFam" id="3.30.565.10:FF:000006">
    <property type="entry name" value="Sensor histidine kinase WalK"/>
    <property type="match status" value="1"/>
</dbReference>
<reference evidence="16 17" key="1">
    <citation type="submission" date="2019-07" db="EMBL/GenBank/DDBJ databases">
        <title>R&amp;d 2014.</title>
        <authorList>
            <person name="Klenk H.-P."/>
        </authorList>
    </citation>
    <scope>NUCLEOTIDE SEQUENCE [LARGE SCALE GENOMIC DNA]</scope>
    <source>
        <strain evidence="16 17">DSM 43194</strain>
    </source>
</reference>
<keyword evidence="11 14" id="KW-0472">Membrane</keyword>
<evidence type="ECO:0000256" key="8">
    <source>
        <dbReference type="ARBA" id="ARBA00022777"/>
    </source>
</evidence>
<evidence type="ECO:0000313" key="17">
    <source>
        <dbReference type="Proteomes" id="UP000317303"/>
    </source>
</evidence>
<dbReference type="InterPro" id="IPR004358">
    <property type="entry name" value="Sig_transdc_His_kin-like_C"/>
</dbReference>
<feature type="compositionally biased region" description="Polar residues" evidence="13">
    <location>
        <begin position="425"/>
        <end position="437"/>
    </location>
</feature>
<feature type="region of interest" description="Disordered" evidence="13">
    <location>
        <begin position="364"/>
        <end position="451"/>
    </location>
</feature>
<dbReference type="FunFam" id="1.10.287.130:FF:000008">
    <property type="entry name" value="Two-component sensor histidine kinase"/>
    <property type="match status" value="1"/>
</dbReference>
<evidence type="ECO:0000259" key="15">
    <source>
        <dbReference type="PROSITE" id="PS50109"/>
    </source>
</evidence>
<accession>A0A660CES0</accession>
<dbReference type="EC" id="2.7.13.3" evidence="3"/>
<dbReference type="GO" id="GO:0000155">
    <property type="term" value="F:phosphorelay sensor kinase activity"/>
    <property type="evidence" value="ECO:0007669"/>
    <property type="project" value="InterPro"/>
</dbReference>
<name>A0A660CES0_9PSEU</name>
<dbReference type="SMART" id="SM00387">
    <property type="entry name" value="HATPase_c"/>
    <property type="match status" value="1"/>
</dbReference>
<dbReference type="PROSITE" id="PS50109">
    <property type="entry name" value="HIS_KIN"/>
    <property type="match status" value="1"/>
</dbReference>
<sequence length="451" mass="47307">MRSVTASGSVLLATAALVVGIAVGFFFFRTRGRDTPPPVGPTTAELLLRSVRSSETGVVLLNRFGDLVLSNARAEELGLLRVGQVDSRVRTAALRIVEEGGPAQVDISPEEVRGRQPEAVAAHLRGLGDGFTIVEAVDHSEAARLEATRRDFVANVSHELKTPVGAIALLAEAVLDADDTDEARRFSEKILRESTRLGKLVTELIALSRLQGAERLPELTVVEVDDVVTEALSRTKLAAETAEITVTTDGPSGLRVDGDRTLLVTALSNLLENAIAYSPQGSPVSISRRITDGHVELAVTDRGIGIALDEQQRVFERFYRADKARSRATGGTGLGLAIVKHVAANHGGEVRLWSRPGVGSTFTVRIPAGGTAEGDESPAADTADTTATGTTATAGTTAETSDTAADATVSTQAQEPAAAPASETSDQGQNTPEQPLVSSVRERTEPGGTTQ</sequence>
<proteinExistence type="predicted"/>
<dbReference type="EMBL" id="VLJV01000001">
    <property type="protein sequence ID" value="TWH22030.1"/>
    <property type="molecule type" value="Genomic_DNA"/>
</dbReference>
<feature type="domain" description="Histidine kinase" evidence="15">
    <location>
        <begin position="155"/>
        <end position="370"/>
    </location>
</feature>
<evidence type="ECO:0000256" key="5">
    <source>
        <dbReference type="ARBA" id="ARBA00022553"/>
    </source>
</evidence>
<feature type="compositionally biased region" description="Low complexity" evidence="13">
    <location>
        <begin position="379"/>
        <end position="424"/>
    </location>
</feature>
<dbReference type="PRINTS" id="PR00344">
    <property type="entry name" value="BCTRLSENSOR"/>
</dbReference>
<comment type="caution">
    <text evidence="16">The sequence shown here is derived from an EMBL/GenBank/DDBJ whole genome shotgun (WGS) entry which is preliminary data.</text>
</comment>
<evidence type="ECO:0000256" key="9">
    <source>
        <dbReference type="ARBA" id="ARBA00022840"/>
    </source>
</evidence>
<dbReference type="SUPFAM" id="SSF55874">
    <property type="entry name" value="ATPase domain of HSP90 chaperone/DNA topoisomerase II/histidine kinase"/>
    <property type="match status" value="1"/>
</dbReference>
<keyword evidence="10" id="KW-0902">Two-component regulatory system</keyword>
<evidence type="ECO:0000256" key="7">
    <source>
        <dbReference type="ARBA" id="ARBA00022741"/>
    </source>
</evidence>
<feature type="transmembrane region" description="Helical" evidence="14">
    <location>
        <begin position="6"/>
        <end position="28"/>
    </location>
</feature>
<keyword evidence="6" id="KW-0808">Transferase</keyword>
<dbReference type="InterPro" id="IPR003661">
    <property type="entry name" value="HisK_dim/P_dom"/>
</dbReference>
<dbReference type="RefSeq" id="WP_169741910.1">
    <property type="nucleotide sequence ID" value="NZ_JOIJ01000001.1"/>
</dbReference>
<dbReference type="Gene3D" id="1.10.287.130">
    <property type="match status" value="1"/>
</dbReference>
<protein>
    <recommendedName>
        <fullName evidence="12">Sensor-like histidine kinase SenX3</fullName>
        <ecNumber evidence="3">2.7.13.3</ecNumber>
    </recommendedName>
</protein>
<dbReference type="Pfam" id="PF02518">
    <property type="entry name" value="HATPase_c"/>
    <property type="match status" value="1"/>
</dbReference>
<comment type="subcellular location">
    <subcellularLocation>
        <location evidence="2">Cell membrane</location>
    </subcellularLocation>
</comment>
<evidence type="ECO:0000256" key="4">
    <source>
        <dbReference type="ARBA" id="ARBA00022475"/>
    </source>
</evidence>
<comment type="catalytic activity">
    <reaction evidence="1">
        <text>ATP + protein L-histidine = ADP + protein N-phospho-L-histidine.</text>
        <dbReference type="EC" id="2.7.13.3"/>
    </reaction>
</comment>
<dbReference type="CDD" id="cd00075">
    <property type="entry name" value="HATPase"/>
    <property type="match status" value="1"/>
</dbReference>
<evidence type="ECO:0000313" key="16">
    <source>
        <dbReference type="EMBL" id="TWH22030.1"/>
    </source>
</evidence>
<keyword evidence="4" id="KW-1003">Cell membrane</keyword>
<evidence type="ECO:0000256" key="1">
    <source>
        <dbReference type="ARBA" id="ARBA00000085"/>
    </source>
</evidence>
<keyword evidence="8 16" id="KW-0418">Kinase</keyword>
<dbReference type="AlphaFoldDB" id="A0A660CES0"/>
<dbReference type="SMART" id="SM00388">
    <property type="entry name" value="HisKA"/>
    <property type="match status" value="1"/>
</dbReference>
<dbReference type="InterPro" id="IPR050351">
    <property type="entry name" value="BphY/WalK/GraS-like"/>
</dbReference>
<dbReference type="InterPro" id="IPR036097">
    <property type="entry name" value="HisK_dim/P_sf"/>
</dbReference>